<dbReference type="Proteomes" id="UP000826573">
    <property type="component" value="Unassembled WGS sequence"/>
</dbReference>
<reference evidence="6 7" key="1">
    <citation type="submission" date="2021-08" db="EMBL/GenBank/DDBJ databases">
        <title>The highly contiguous genome resource for Trichoderma semiorbis FJ059, a fungal antagonistic to plant pathogens.</title>
        <authorList>
            <person name="Liu T."/>
        </authorList>
    </citation>
    <scope>NUCLEOTIDE SEQUENCE [LARGE SCALE GENOMIC DNA]</scope>
    <source>
        <strain evidence="6 7">FJ059</strain>
    </source>
</reference>
<dbReference type="AlphaFoldDB" id="A0A9P8KLM8"/>
<protein>
    <recommendedName>
        <fullName evidence="5">FAD/NAD(P)-binding domain-containing protein</fullName>
    </recommendedName>
</protein>
<evidence type="ECO:0000313" key="7">
    <source>
        <dbReference type="Proteomes" id="UP000826573"/>
    </source>
</evidence>
<organism evidence="6 7">
    <name type="scientific">Trichoderma semiorbis</name>
    <dbReference type="NCBI Taxonomy" id="1491008"/>
    <lineage>
        <taxon>Eukaryota</taxon>
        <taxon>Fungi</taxon>
        <taxon>Dikarya</taxon>
        <taxon>Ascomycota</taxon>
        <taxon>Pezizomycotina</taxon>
        <taxon>Sordariomycetes</taxon>
        <taxon>Hypocreomycetidae</taxon>
        <taxon>Hypocreales</taxon>
        <taxon>Hypocreaceae</taxon>
        <taxon>Trichoderma</taxon>
    </lineage>
</organism>
<proteinExistence type="inferred from homology"/>
<evidence type="ECO:0000313" key="6">
    <source>
        <dbReference type="EMBL" id="KAH0522185.1"/>
    </source>
</evidence>
<dbReference type="GO" id="GO:0004174">
    <property type="term" value="F:electron-transferring-flavoprotein dehydrogenase activity"/>
    <property type="evidence" value="ECO:0007669"/>
    <property type="project" value="TreeGrafter"/>
</dbReference>
<comment type="similarity">
    <text evidence="1">Belongs to the FAD-dependent oxidoreductase family.</text>
</comment>
<dbReference type="SUPFAM" id="SSF51905">
    <property type="entry name" value="FAD/NAD(P)-binding domain"/>
    <property type="match status" value="1"/>
</dbReference>
<dbReference type="GO" id="GO:0050660">
    <property type="term" value="F:flavin adenine dinucleotide binding"/>
    <property type="evidence" value="ECO:0007669"/>
    <property type="project" value="TreeGrafter"/>
</dbReference>
<name>A0A9P8KLM8_9HYPO</name>
<evidence type="ECO:0000256" key="4">
    <source>
        <dbReference type="ARBA" id="ARBA00023002"/>
    </source>
</evidence>
<dbReference type="InterPro" id="IPR036188">
    <property type="entry name" value="FAD/NAD-bd_sf"/>
</dbReference>
<keyword evidence="7" id="KW-1185">Reference proteome</keyword>
<evidence type="ECO:0000256" key="1">
    <source>
        <dbReference type="ARBA" id="ARBA00006442"/>
    </source>
</evidence>
<evidence type="ECO:0000256" key="3">
    <source>
        <dbReference type="ARBA" id="ARBA00022827"/>
    </source>
</evidence>
<dbReference type="InterPro" id="IPR023753">
    <property type="entry name" value="FAD/NAD-binding_dom"/>
</dbReference>
<evidence type="ECO:0000259" key="5">
    <source>
        <dbReference type="Pfam" id="PF07992"/>
    </source>
</evidence>
<comment type="caution">
    <text evidence="6">The sequence shown here is derived from an EMBL/GenBank/DDBJ whole genome shotgun (WGS) entry which is preliminary data.</text>
</comment>
<dbReference type="Pfam" id="PF07992">
    <property type="entry name" value="Pyr_redox_2"/>
    <property type="match status" value="1"/>
</dbReference>
<gene>
    <name evidence="6" type="ORF">TsFJ059_006075</name>
</gene>
<dbReference type="EMBL" id="JAIMJC010000007">
    <property type="protein sequence ID" value="KAH0522185.1"/>
    <property type="molecule type" value="Genomic_DNA"/>
</dbReference>
<accession>A0A9P8KLM8</accession>
<dbReference type="PANTHER" id="PTHR43735:SF3">
    <property type="entry name" value="FERROPTOSIS SUPPRESSOR PROTEIN 1"/>
    <property type="match status" value="1"/>
</dbReference>
<keyword evidence="4" id="KW-0560">Oxidoreductase</keyword>
<dbReference type="PANTHER" id="PTHR43735">
    <property type="entry name" value="APOPTOSIS-INDUCING FACTOR 1"/>
    <property type="match status" value="1"/>
</dbReference>
<keyword evidence="2" id="KW-0285">Flavoprotein</keyword>
<evidence type="ECO:0000256" key="2">
    <source>
        <dbReference type="ARBA" id="ARBA00022630"/>
    </source>
</evidence>
<feature type="domain" description="FAD/NAD(P)-binding" evidence="5">
    <location>
        <begin position="4"/>
        <end position="294"/>
    </location>
</feature>
<keyword evidence="3" id="KW-0274">FAD</keyword>
<dbReference type="GO" id="GO:0005737">
    <property type="term" value="C:cytoplasm"/>
    <property type="evidence" value="ECO:0007669"/>
    <property type="project" value="TreeGrafter"/>
</dbReference>
<sequence length="387" mass="41898">MTKTIVVLGVGIAAAPLIRQTMRNVVLKEKDYNMIVVAPNTHFHWPIAMPRVVVPGQLADDKAMIDLRPFFKEYPADKFEFVQGVASAMDPASNTVDVLLSSGASRTINYHTLVVATGTSSKDNMPWKAMGDTEHTKSRLREVQEQIKNAKSIVIAGGGQTGSETAGELGFEYSKEGRKEVYFIYNDSLPLAPPVMDSVRKQTKTELEKLKVKLVPNTKVTAVEYSGNDTILTLTSSDGKTRTLTTQAYLPTTGGTPNSSFVPAALLDSEGYINQTASLQAKGYDNIFVIGDIGNLEGSKAGVADAQTVHLIKALPIYLKGGAMPVYTPSTKVMVGITLGRSRGTGQMGSFKVFSFLIHYAKGRFLGTDYAHLIAAGKKTLMTTYEK</sequence>
<dbReference type="Gene3D" id="3.50.50.100">
    <property type="match status" value="1"/>
</dbReference>